<feature type="transmembrane region" description="Helical" evidence="17">
    <location>
        <begin position="165"/>
        <end position="188"/>
    </location>
</feature>
<keyword evidence="12" id="KW-0902">Two-component regulatory system</keyword>
<dbReference type="InterPro" id="IPR004358">
    <property type="entry name" value="Sig_transdc_His_kin-like_C"/>
</dbReference>
<dbReference type="RefSeq" id="WP_066199586.1">
    <property type="nucleotide sequence ID" value="NZ_JAMAUX010000002.1"/>
</dbReference>
<dbReference type="GO" id="GO:0000155">
    <property type="term" value="F:phosphorelay sensor kinase activity"/>
    <property type="evidence" value="ECO:0007669"/>
    <property type="project" value="InterPro"/>
</dbReference>
<comment type="function">
    <text evidence="15">Member of the two-component regulatory system HssS/HssR involved in intracellular heme homeostasis and tempering of staphylococcal virulence. HssS functions as a heme sensor histidine kinase which is autophosphorylated at a histidine residue and transfers its phosphate group to an aspartate residue of HssR. HssR/HssS activates the expression of hrtAB, an efflux pump, in response to extracellular heme, hemin, hemoglobin or blood.</text>
</comment>
<comment type="caution">
    <text evidence="20">The sequence shown here is derived from an EMBL/GenBank/DDBJ whole genome shotgun (WGS) entry which is preliminary data.</text>
</comment>
<evidence type="ECO:0000256" key="4">
    <source>
        <dbReference type="ARBA" id="ARBA00022475"/>
    </source>
</evidence>
<dbReference type="Pfam" id="PF02518">
    <property type="entry name" value="HATPase_c"/>
    <property type="match status" value="1"/>
</dbReference>
<keyword evidence="9 20" id="KW-0418">Kinase</keyword>
<dbReference type="InterPro" id="IPR005467">
    <property type="entry name" value="His_kinase_dom"/>
</dbReference>
<keyword evidence="6" id="KW-0808">Transferase</keyword>
<reference evidence="20 21" key="1">
    <citation type="journal article" date="2010" name="Int. J. Syst. Evol. Microbiol.">
        <title>Bacillus horneckiae sp. nov., isolated from a spacecraft-assembly clean room.</title>
        <authorList>
            <person name="Vaishampayan P."/>
            <person name="Probst A."/>
            <person name="Krishnamurthi S."/>
            <person name="Ghosh S."/>
            <person name="Osman S."/>
            <person name="McDowall A."/>
            <person name="Ruckmani A."/>
            <person name="Mayilraj S."/>
            <person name="Venkateswaran K."/>
        </authorList>
    </citation>
    <scope>NUCLEOTIDE SEQUENCE [LARGE SCALE GENOMIC DNA]</scope>
    <source>
        <strain evidence="21">1PO1SC</strain>
    </source>
</reference>
<protein>
    <recommendedName>
        <fullName evidence="16">Heme sensor protein HssS</fullName>
        <ecNumber evidence="3">2.7.13.3</ecNumber>
    </recommendedName>
</protein>
<proteinExistence type="predicted"/>
<dbReference type="PANTHER" id="PTHR45528">
    <property type="entry name" value="SENSOR HISTIDINE KINASE CPXA"/>
    <property type="match status" value="1"/>
</dbReference>
<dbReference type="Pfam" id="PF00512">
    <property type="entry name" value="HisKA"/>
    <property type="match status" value="1"/>
</dbReference>
<keyword evidence="7 17" id="KW-0812">Transmembrane</keyword>
<dbReference type="Proteomes" id="UP000233343">
    <property type="component" value="Unassembled WGS sequence"/>
</dbReference>
<organism evidence="20 21">
    <name type="scientific">Cytobacillus horneckiae</name>
    <dbReference type="NCBI Taxonomy" id="549687"/>
    <lineage>
        <taxon>Bacteria</taxon>
        <taxon>Bacillati</taxon>
        <taxon>Bacillota</taxon>
        <taxon>Bacilli</taxon>
        <taxon>Bacillales</taxon>
        <taxon>Bacillaceae</taxon>
        <taxon>Cytobacillus</taxon>
    </lineage>
</organism>
<feature type="domain" description="HAMP" evidence="19">
    <location>
        <begin position="185"/>
        <end position="237"/>
    </location>
</feature>
<dbReference type="AlphaFoldDB" id="A0A2N0ZLD0"/>
<evidence type="ECO:0000256" key="12">
    <source>
        <dbReference type="ARBA" id="ARBA00023012"/>
    </source>
</evidence>
<dbReference type="Pfam" id="PF00672">
    <property type="entry name" value="HAMP"/>
    <property type="match status" value="1"/>
</dbReference>
<dbReference type="InterPro" id="IPR003660">
    <property type="entry name" value="HAMP_dom"/>
</dbReference>
<evidence type="ECO:0000256" key="17">
    <source>
        <dbReference type="SAM" id="Phobius"/>
    </source>
</evidence>
<evidence type="ECO:0000256" key="2">
    <source>
        <dbReference type="ARBA" id="ARBA00004651"/>
    </source>
</evidence>
<dbReference type="Gene3D" id="6.10.340.10">
    <property type="match status" value="1"/>
</dbReference>
<dbReference type="GO" id="GO:0005524">
    <property type="term" value="F:ATP binding"/>
    <property type="evidence" value="ECO:0007669"/>
    <property type="project" value="UniProtKB-KW"/>
</dbReference>
<evidence type="ECO:0000256" key="13">
    <source>
        <dbReference type="ARBA" id="ARBA00023026"/>
    </source>
</evidence>
<name>A0A2N0ZLD0_9BACI</name>
<keyword evidence="8" id="KW-0547">Nucleotide-binding</keyword>
<comment type="subcellular location">
    <subcellularLocation>
        <location evidence="2">Cell membrane</location>
        <topology evidence="2">Multi-pass membrane protein</topology>
    </subcellularLocation>
</comment>
<evidence type="ECO:0000256" key="7">
    <source>
        <dbReference type="ARBA" id="ARBA00022692"/>
    </source>
</evidence>
<dbReference type="PROSITE" id="PS50109">
    <property type="entry name" value="HIS_KIN"/>
    <property type="match status" value="1"/>
</dbReference>
<evidence type="ECO:0000256" key="8">
    <source>
        <dbReference type="ARBA" id="ARBA00022741"/>
    </source>
</evidence>
<evidence type="ECO:0000256" key="6">
    <source>
        <dbReference type="ARBA" id="ARBA00022679"/>
    </source>
</evidence>
<evidence type="ECO:0000256" key="10">
    <source>
        <dbReference type="ARBA" id="ARBA00022840"/>
    </source>
</evidence>
<evidence type="ECO:0000313" key="20">
    <source>
        <dbReference type="EMBL" id="PKG30309.1"/>
    </source>
</evidence>
<comment type="catalytic activity">
    <reaction evidence="1">
        <text>ATP + protein L-histidine = ADP + protein N-phospho-L-histidine.</text>
        <dbReference type="EC" id="2.7.13.3"/>
    </reaction>
</comment>
<evidence type="ECO:0000256" key="15">
    <source>
        <dbReference type="ARBA" id="ARBA00037219"/>
    </source>
</evidence>
<dbReference type="SMART" id="SM00388">
    <property type="entry name" value="HisKA"/>
    <property type="match status" value="1"/>
</dbReference>
<dbReference type="EC" id="2.7.13.3" evidence="3"/>
<dbReference type="CDD" id="cd00082">
    <property type="entry name" value="HisKA"/>
    <property type="match status" value="1"/>
</dbReference>
<dbReference type="InterPro" id="IPR050398">
    <property type="entry name" value="HssS/ArlS-like"/>
</dbReference>
<dbReference type="PANTHER" id="PTHR45528:SF11">
    <property type="entry name" value="HISTIDINE KINASE"/>
    <property type="match status" value="1"/>
</dbReference>
<evidence type="ECO:0000256" key="9">
    <source>
        <dbReference type="ARBA" id="ARBA00022777"/>
    </source>
</evidence>
<feature type="domain" description="Histidine kinase" evidence="18">
    <location>
        <begin position="245"/>
        <end position="459"/>
    </location>
</feature>
<dbReference type="SUPFAM" id="SSF47384">
    <property type="entry name" value="Homodimeric domain of signal transducing histidine kinase"/>
    <property type="match status" value="1"/>
</dbReference>
<dbReference type="CDD" id="cd06225">
    <property type="entry name" value="HAMP"/>
    <property type="match status" value="1"/>
</dbReference>
<dbReference type="InterPro" id="IPR003661">
    <property type="entry name" value="HisK_dim/P_dom"/>
</dbReference>
<evidence type="ECO:0000256" key="3">
    <source>
        <dbReference type="ARBA" id="ARBA00012438"/>
    </source>
</evidence>
<dbReference type="SMART" id="SM00304">
    <property type="entry name" value="HAMP"/>
    <property type="match status" value="1"/>
</dbReference>
<dbReference type="EMBL" id="PISD01000008">
    <property type="protein sequence ID" value="PKG30309.1"/>
    <property type="molecule type" value="Genomic_DNA"/>
</dbReference>
<evidence type="ECO:0000256" key="1">
    <source>
        <dbReference type="ARBA" id="ARBA00000085"/>
    </source>
</evidence>
<evidence type="ECO:0000256" key="11">
    <source>
        <dbReference type="ARBA" id="ARBA00022989"/>
    </source>
</evidence>
<keyword evidence="11 17" id="KW-1133">Transmembrane helix</keyword>
<dbReference type="Gene3D" id="3.30.565.10">
    <property type="entry name" value="Histidine kinase-like ATPase, C-terminal domain"/>
    <property type="match status" value="1"/>
</dbReference>
<dbReference type="SUPFAM" id="SSF158472">
    <property type="entry name" value="HAMP domain-like"/>
    <property type="match status" value="1"/>
</dbReference>
<dbReference type="InterPro" id="IPR036890">
    <property type="entry name" value="HATPase_C_sf"/>
</dbReference>
<keyword evidence="5" id="KW-0597">Phosphoprotein</keyword>
<sequence>MKTLYSKIALTIIAIMLVSSFVSFFVSNMYYQRTLKSQNDEKVTKLAEETSSFLNEHEQLNMDEYLDHIGSIGYQIYVTDGARFNQFYGADYREHNLPAHAVTEVLNGQVYHGISAFPHTTFVTGFFANELKNTVGIQFEHDGTVYAMFIRPDITLLFSEMHVMFAWLIVGILVLSILFVLISTKYIVKPISQLTDATAIIANGKFGIQLNTSRKDEIGALSASFMKMASKLDKANEMRKEFISNISHDIQSPLSNIKGYMNLFKKRKLTPEERGYIEIVEGEVDRLSSLTNQLLLLSSIDSKKDLVNRATFDISEQIKLVIKQYQWHLEEKGMMVSYSLPPVKYSGDPSLLYSVWENLITNAIKYGNESGEISIHLETEMDHVTIEFQDDGEGISEREVERIFDRFYRSDTSRNREVKGTGLGLSIAQSVIDLHDGKMLVQSKKGEGTAFKVILPQKPDN</sequence>
<gene>
    <name evidence="20" type="ORF">CWS20_04775</name>
</gene>
<dbReference type="CDD" id="cd00075">
    <property type="entry name" value="HATPase"/>
    <property type="match status" value="1"/>
</dbReference>
<feature type="transmembrane region" description="Helical" evidence="17">
    <location>
        <begin position="6"/>
        <end position="26"/>
    </location>
</feature>
<evidence type="ECO:0000256" key="5">
    <source>
        <dbReference type="ARBA" id="ARBA00022553"/>
    </source>
</evidence>
<evidence type="ECO:0000259" key="18">
    <source>
        <dbReference type="PROSITE" id="PS50109"/>
    </source>
</evidence>
<keyword evidence="14 17" id="KW-0472">Membrane</keyword>
<dbReference type="GO" id="GO:0005886">
    <property type="term" value="C:plasma membrane"/>
    <property type="evidence" value="ECO:0007669"/>
    <property type="project" value="UniProtKB-SubCell"/>
</dbReference>
<evidence type="ECO:0000313" key="21">
    <source>
        <dbReference type="Proteomes" id="UP000233343"/>
    </source>
</evidence>
<dbReference type="FunFam" id="1.10.287.130:FF:000001">
    <property type="entry name" value="Two-component sensor histidine kinase"/>
    <property type="match status" value="1"/>
</dbReference>
<keyword evidence="21" id="KW-1185">Reference proteome</keyword>
<keyword evidence="13" id="KW-0843">Virulence</keyword>
<keyword evidence="4" id="KW-1003">Cell membrane</keyword>
<accession>A0A2N0ZLD0</accession>
<dbReference type="FunFam" id="3.30.565.10:FF:000013">
    <property type="entry name" value="Two-component sensor histidine kinase"/>
    <property type="match status" value="1"/>
</dbReference>
<evidence type="ECO:0000259" key="19">
    <source>
        <dbReference type="PROSITE" id="PS50885"/>
    </source>
</evidence>
<keyword evidence="10" id="KW-0067">ATP-binding</keyword>
<dbReference type="Gene3D" id="1.10.287.130">
    <property type="match status" value="1"/>
</dbReference>
<dbReference type="InterPro" id="IPR036097">
    <property type="entry name" value="HisK_dim/P_sf"/>
</dbReference>
<dbReference type="InterPro" id="IPR003594">
    <property type="entry name" value="HATPase_dom"/>
</dbReference>
<dbReference type="PRINTS" id="PR00344">
    <property type="entry name" value="BCTRLSENSOR"/>
</dbReference>
<dbReference type="SMART" id="SM00387">
    <property type="entry name" value="HATPase_c"/>
    <property type="match status" value="1"/>
</dbReference>
<dbReference type="SUPFAM" id="SSF55874">
    <property type="entry name" value="ATPase domain of HSP90 chaperone/DNA topoisomerase II/histidine kinase"/>
    <property type="match status" value="1"/>
</dbReference>
<evidence type="ECO:0000256" key="14">
    <source>
        <dbReference type="ARBA" id="ARBA00023136"/>
    </source>
</evidence>
<evidence type="ECO:0000256" key="16">
    <source>
        <dbReference type="ARBA" id="ARBA00040841"/>
    </source>
</evidence>
<dbReference type="PROSITE" id="PS50885">
    <property type="entry name" value="HAMP"/>
    <property type="match status" value="1"/>
</dbReference>